<dbReference type="InterPro" id="IPR023198">
    <property type="entry name" value="PGP-like_dom2"/>
</dbReference>
<dbReference type="GO" id="GO:0016787">
    <property type="term" value="F:hydrolase activity"/>
    <property type="evidence" value="ECO:0007669"/>
    <property type="project" value="UniProtKB-KW"/>
</dbReference>
<dbReference type="EC" id="3.-.-.-" evidence="4"/>
<gene>
    <name evidence="4" type="primary">yfnB_1</name>
    <name evidence="4" type="ORF">NCTC11048_01913</name>
</gene>
<sequence>MFAQIKLVIFDLDNTLYPFDALWREANQTTFESYERFKGIHYDEFLPLYQKYDQHFWKQHDSGHISLDELRRLRLIETLKHYDIDVTHEEAQAYFERFFSLLLSKITVNETMNALLNELKSYVEIAVLTNGKLTEQKTKMENLQLNAIFNDNIYISEALGGEKPEPQAFLKVTDTLKIRPEETVMIGDSWSNDVKGALNVGMSAIWFNPPHENEQQTESQQLHIFNGEIEQLLRKLITNMQGTESISNDSFKQE</sequence>
<dbReference type="Gene3D" id="1.10.150.240">
    <property type="entry name" value="Putative phosphatase, domain 2"/>
    <property type="match status" value="1"/>
</dbReference>
<reference evidence="4 5" key="1">
    <citation type="submission" date="2018-06" db="EMBL/GenBank/DDBJ databases">
        <authorList>
            <consortium name="Pathogen Informatics"/>
            <person name="Doyle S."/>
        </authorList>
    </citation>
    <scope>NUCLEOTIDE SEQUENCE [LARGE SCALE GENOMIC DNA]</scope>
    <source>
        <strain evidence="5">NCTC 11048</strain>
    </source>
</reference>
<dbReference type="STRING" id="1141106.GCA_000308095_02063"/>
<evidence type="ECO:0000256" key="1">
    <source>
        <dbReference type="ARBA" id="ARBA00001946"/>
    </source>
</evidence>
<dbReference type="Pfam" id="PF00702">
    <property type="entry name" value="Hydrolase"/>
    <property type="match status" value="1"/>
</dbReference>
<keyword evidence="3" id="KW-0460">Magnesium</keyword>
<dbReference type="OrthoDB" id="25198at2"/>
<dbReference type="SFLD" id="SFLDG01129">
    <property type="entry name" value="C1.5:_HAD__Beta-PGM__Phosphata"/>
    <property type="match status" value="1"/>
</dbReference>
<dbReference type="NCBIfam" id="TIGR01509">
    <property type="entry name" value="HAD-SF-IA-v3"/>
    <property type="match status" value="1"/>
</dbReference>
<dbReference type="PRINTS" id="PR00413">
    <property type="entry name" value="HADHALOGNASE"/>
</dbReference>
<dbReference type="InterPro" id="IPR036412">
    <property type="entry name" value="HAD-like_sf"/>
</dbReference>
<dbReference type="EMBL" id="UHDP01000003">
    <property type="protein sequence ID" value="SUM46846.1"/>
    <property type="molecule type" value="Genomic_DNA"/>
</dbReference>
<dbReference type="GO" id="GO:0044281">
    <property type="term" value="P:small molecule metabolic process"/>
    <property type="evidence" value="ECO:0007669"/>
    <property type="project" value="UniProtKB-ARBA"/>
</dbReference>
<name>A0A380G8T7_STAIN</name>
<dbReference type="NCBIfam" id="TIGR01549">
    <property type="entry name" value="HAD-SF-IA-v1"/>
    <property type="match status" value="1"/>
</dbReference>
<proteinExistence type="predicted"/>
<dbReference type="RefSeq" id="WP_019167769.1">
    <property type="nucleotide sequence ID" value="NZ_CAIB01000071.1"/>
</dbReference>
<dbReference type="PANTHER" id="PTHR46470">
    <property type="entry name" value="N-ACYLNEURAMINATE-9-PHOSPHATASE"/>
    <property type="match status" value="1"/>
</dbReference>
<keyword evidence="2 4" id="KW-0378">Hydrolase</keyword>
<comment type="cofactor">
    <cofactor evidence="1">
        <name>Mg(2+)</name>
        <dbReference type="ChEBI" id="CHEBI:18420"/>
    </cofactor>
</comment>
<keyword evidence="5" id="KW-1185">Reference proteome</keyword>
<dbReference type="InterPro" id="IPR051400">
    <property type="entry name" value="HAD-like_hydrolase"/>
</dbReference>
<evidence type="ECO:0000313" key="5">
    <source>
        <dbReference type="Proteomes" id="UP000255549"/>
    </source>
</evidence>
<dbReference type="SUPFAM" id="SSF56784">
    <property type="entry name" value="HAD-like"/>
    <property type="match status" value="1"/>
</dbReference>
<organism evidence="4 5">
    <name type="scientific">Staphylococcus intermedius NCTC 11048</name>
    <dbReference type="NCBI Taxonomy" id="1141106"/>
    <lineage>
        <taxon>Bacteria</taxon>
        <taxon>Bacillati</taxon>
        <taxon>Bacillota</taxon>
        <taxon>Bacilli</taxon>
        <taxon>Bacillales</taxon>
        <taxon>Staphylococcaceae</taxon>
        <taxon>Staphylococcus</taxon>
        <taxon>Staphylococcus intermedius group</taxon>
    </lineage>
</organism>
<dbReference type="InterPro" id="IPR006439">
    <property type="entry name" value="HAD-SF_hydro_IA"/>
</dbReference>
<dbReference type="Gene3D" id="3.40.50.1000">
    <property type="entry name" value="HAD superfamily/HAD-like"/>
    <property type="match status" value="1"/>
</dbReference>
<dbReference type="AlphaFoldDB" id="A0A380G8T7"/>
<accession>A0A380G8T7</accession>
<dbReference type="PANTHER" id="PTHR46470:SF4">
    <property type="entry name" value="5-AMINO-6-(5-PHOSPHO-D-RIBITYLAMINO)URACIL PHOSPHATASE YIGB"/>
    <property type="match status" value="1"/>
</dbReference>
<dbReference type="Proteomes" id="UP000255549">
    <property type="component" value="Unassembled WGS sequence"/>
</dbReference>
<dbReference type="SFLD" id="SFLDS00003">
    <property type="entry name" value="Haloacid_Dehalogenase"/>
    <property type="match status" value="1"/>
</dbReference>
<protein>
    <submittedName>
        <fullName evidence="4">HAD-superfamily hydrolase</fullName>
        <ecNumber evidence="4">3.-.-.-</ecNumber>
    </submittedName>
</protein>
<evidence type="ECO:0000313" key="4">
    <source>
        <dbReference type="EMBL" id="SUM46846.1"/>
    </source>
</evidence>
<evidence type="ECO:0000256" key="2">
    <source>
        <dbReference type="ARBA" id="ARBA00022801"/>
    </source>
</evidence>
<evidence type="ECO:0000256" key="3">
    <source>
        <dbReference type="ARBA" id="ARBA00022842"/>
    </source>
</evidence>
<dbReference type="InterPro" id="IPR023214">
    <property type="entry name" value="HAD_sf"/>
</dbReference>